<protein>
    <submittedName>
        <fullName evidence="2">HTH_48 domain-containing protein</fullName>
    </submittedName>
</protein>
<comment type="caution">
    <text evidence="2">The sequence shown here is derived from an EMBL/GenBank/DDBJ whole genome shotgun (WGS) entry which is preliminary data.</text>
</comment>
<dbReference type="AlphaFoldDB" id="A0A8X6HN61"/>
<feature type="compositionally biased region" description="Basic and acidic residues" evidence="1">
    <location>
        <begin position="24"/>
        <end position="37"/>
    </location>
</feature>
<feature type="region of interest" description="Disordered" evidence="1">
    <location>
        <begin position="20"/>
        <end position="48"/>
    </location>
</feature>
<evidence type="ECO:0000313" key="2">
    <source>
        <dbReference type="EMBL" id="GFR26713.1"/>
    </source>
</evidence>
<gene>
    <name evidence="2" type="primary">gvqw3</name>
    <name evidence="2" type="ORF">TNCT_39001</name>
</gene>
<evidence type="ECO:0000313" key="3">
    <source>
        <dbReference type="Proteomes" id="UP000887116"/>
    </source>
</evidence>
<proteinExistence type="predicted"/>
<dbReference type="PANTHER" id="PTHR46060">
    <property type="entry name" value="MARINER MOS1 TRANSPOSASE-LIKE PROTEIN"/>
    <property type="match status" value="1"/>
</dbReference>
<evidence type="ECO:0000256" key="1">
    <source>
        <dbReference type="SAM" id="MobiDB-lite"/>
    </source>
</evidence>
<dbReference type="Proteomes" id="UP000887116">
    <property type="component" value="Unassembled WGS sequence"/>
</dbReference>
<sequence length="90" mass="10551">MLRKADGDRVMKQNQTFMWRKRSREGWKSVNDDDRSGRPSTSQTDDSLQKVCQVLDKDQRLKVRMIAEECGITKTIVHRILTGDLQMRKV</sequence>
<reference evidence="2" key="1">
    <citation type="submission" date="2020-07" db="EMBL/GenBank/DDBJ databases">
        <title>Multicomponent nature underlies the extraordinary mechanical properties of spider dragline silk.</title>
        <authorList>
            <person name="Kono N."/>
            <person name="Nakamura H."/>
            <person name="Mori M."/>
            <person name="Yoshida Y."/>
            <person name="Ohtoshi R."/>
            <person name="Malay A.D."/>
            <person name="Moran D.A.P."/>
            <person name="Tomita M."/>
            <person name="Numata K."/>
            <person name="Arakawa K."/>
        </authorList>
    </citation>
    <scope>NUCLEOTIDE SEQUENCE</scope>
</reference>
<name>A0A8X6HN61_TRICU</name>
<dbReference type="OrthoDB" id="6420373at2759"/>
<dbReference type="InterPro" id="IPR052709">
    <property type="entry name" value="Transposase-MT_Hybrid"/>
</dbReference>
<keyword evidence="3" id="KW-1185">Reference proteome</keyword>
<accession>A0A8X6HN61</accession>
<dbReference type="PANTHER" id="PTHR46060:SF1">
    <property type="entry name" value="MARINER MOS1 TRANSPOSASE-LIKE PROTEIN"/>
    <property type="match status" value="1"/>
</dbReference>
<organism evidence="2 3">
    <name type="scientific">Trichonephila clavata</name>
    <name type="common">Joro spider</name>
    <name type="synonym">Nephila clavata</name>
    <dbReference type="NCBI Taxonomy" id="2740835"/>
    <lineage>
        <taxon>Eukaryota</taxon>
        <taxon>Metazoa</taxon>
        <taxon>Ecdysozoa</taxon>
        <taxon>Arthropoda</taxon>
        <taxon>Chelicerata</taxon>
        <taxon>Arachnida</taxon>
        <taxon>Araneae</taxon>
        <taxon>Araneomorphae</taxon>
        <taxon>Entelegynae</taxon>
        <taxon>Araneoidea</taxon>
        <taxon>Nephilidae</taxon>
        <taxon>Trichonephila</taxon>
    </lineage>
</organism>
<dbReference type="EMBL" id="BMAO01008823">
    <property type="protein sequence ID" value="GFR26713.1"/>
    <property type="molecule type" value="Genomic_DNA"/>
</dbReference>